<name>A0A812VLU4_SYMPI</name>
<keyword evidence="1" id="KW-0732">Signal</keyword>
<keyword evidence="3" id="KW-1185">Reference proteome</keyword>
<sequence>MMHRMLAVVFLAAARAQNCEDGQTCSPQHVSPNDMGILMQMKSGSASVSHAHAHANSSSIGTYVEQVVNKVTALGGSHQGNVELAKEEVRKLALQLAADPNYTVFNMSQSGMQQAFQRIIDEMEEVINDTLVSLDKDHKEFDIMIANIRKCGLNLAASNVSVTEMSPAVMQLGLNHDVCRNVSVALRDANHSAQVNYYGHMTNANIPDCAQNFAPGTCPATQDYSLEAFYDNAIACAASVDAWAGPFHTTATSLRSTHEAAERAVIAKYQECDQAQLTYELGFCTYRTELIDACSALDNCYSSAVDVFQKTKELILKSNTSRHVAFIAARQVQCYVRVLQTDNLTMAAIEACDFTKVDTSPLKLTVPSVPGKPACDVSLVAQHPCGAAWVAKHYQDSSKYWVAQKMNHRTCMPCLDQGGTLQIDQILPILESARPEEAGNSFA</sequence>
<comment type="caution">
    <text evidence="2">The sequence shown here is derived from an EMBL/GenBank/DDBJ whole genome shotgun (WGS) entry which is preliminary data.</text>
</comment>
<evidence type="ECO:0008006" key="4">
    <source>
        <dbReference type="Google" id="ProtNLM"/>
    </source>
</evidence>
<gene>
    <name evidence="2" type="ORF">SPIL2461_LOCUS16403</name>
</gene>
<dbReference type="Proteomes" id="UP000649617">
    <property type="component" value="Unassembled WGS sequence"/>
</dbReference>
<evidence type="ECO:0000313" key="2">
    <source>
        <dbReference type="EMBL" id="CAE7626256.1"/>
    </source>
</evidence>
<organism evidence="2 3">
    <name type="scientific">Symbiodinium pilosum</name>
    <name type="common">Dinoflagellate</name>
    <dbReference type="NCBI Taxonomy" id="2952"/>
    <lineage>
        <taxon>Eukaryota</taxon>
        <taxon>Sar</taxon>
        <taxon>Alveolata</taxon>
        <taxon>Dinophyceae</taxon>
        <taxon>Suessiales</taxon>
        <taxon>Symbiodiniaceae</taxon>
        <taxon>Symbiodinium</taxon>
    </lineage>
</organism>
<feature type="signal peptide" evidence="1">
    <location>
        <begin position="1"/>
        <end position="16"/>
    </location>
</feature>
<dbReference type="OrthoDB" id="423153at2759"/>
<dbReference type="EMBL" id="CAJNIZ010042572">
    <property type="protein sequence ID" value="CAE7626256.1"/>
    <property type="molecule type" value="Genomic_DNA"/>
</dbReference>
<evidence type="ECO:0000256" key="1">
    <source>
        <dbReference type="SAM" id="SignalP"/>
    </source>
</evidence>
<feature type="chain" id="PRO_5032420318" description="Secreted protein" evidence="1">
    <location>
        <begin position="17"/>
        <end position="443"/>
    </location>
</feature>
<proteinExistence type="predicted"/>
<reference evidence="2" key="1">
    <citation type="submission" date="2021-02" db="EMBL/GenBank/DDBJ databases">
        <authorList>
            <person name="Dougan E. K."/>
            <person name="Rhodes N."/>
            <person name="Thang M."/>
            <person name="Chan C."/>
        </authorList>
    </citation>
    <scope>NUCLEOTIDE SEQUENCE</scope>
</reference>
<dbReference type="AlphaFoldDB" id="A0A812VLU4"/>
<evidence type="ECO:0000313" key="3">
    <source>
        <dbReference type="Proteomes" id="UP000649617"/>
    </source>
</evidence>
<accession>A0A812VLU4</accession>
<protein>
    <recommendedName>
        <fullName evidence="4">Secreted protein</fullName>
    </recommendedName>
</protein>